<dbReference type="RefSeq" id="WP_083609320.1">
    <property type="nucleotide sequence ID" value="NZ_MSJL01000003.1"/>
</dbReference>
<dbReference type="Gene3D" id="1.10.720.10">
    <property type="match status" value="1"/>
</dbReference>
<dbReference type="AlphaFoldDB" id="A0A380ICE3"/>
<name>A0A380ICE3_STRAI</name>
<feature type="domain" description="Rho termination factor-like N-terminal" evidence="1">
    <location>
        <begin position="22"/>
        <end position="49"/>
    </location>
</feature>
<evidence type="ECO:0000259" key="1">
    <source>
        <dbReference type="Pfam" id="PF07498"/>
    </source>
</evidence>
<dbReference type="Proteomes" id="UP000255213">
    <property type="component" value="Unassembled WGS sequence"/>
</dbReference>
<evidence type="ECO:0000313" key="3">
    <source>
        <dbReference type="Proteomes" id="UP000255213"/>
    </source>
</evidence>
<dbReference type="SUPFAM" id="SSF68912">
    <property type="entry name" value="Rho N-terminal domain-like"/>
    <property type="match status" value="1"/>
</dbReference>
<protein>
    <submittedName>
        <fullName evidence="2">Rho termination factor, N-terminal domain</fullName>
    </submittedName>
</protein>
<dbReference type="InterPro" id="IPR036269">
    <property type="entry name" value="Rho_N_sf"/>
</dbReference>
<proteinExistence type="predicted"/>
<dbReference type="InterPro" id="IPR011112">
    <property type="entry name" value="Rho-like_N"/>
</dbReference>
<gene>
    <name evidence="2" type="ORF">NCTC12957_00106</name>
</gene>
<evidence type="ECO:0000313" key="2">
    <source>
        <dbReference type="EMBL" id="SUN05071.1"/>
    </source>
</evidence>
<dbReference type="Pfam" id="PF07498">
    <property type="entry name" value="Rho_N"/>
    <property type="match status" value="1"/>
</dbReference>
<accession>A0A380ICE3</accession>
<dbReference type="EMBL" id="UHEN01000001">
    <property type="protein sequence ID" value="SUN05071.1"/>
    <property type="molecule type" value="Genomic_DNA"/>
</dbReference>
<reference evidence="2 3" key="1">
    <citation type="submission" date="2018-06" db="EMBL/GenBank/DDBJ databases">
        <authorList>
            <consortium name="Pathogen Informatics"/>
            <person name="Doyle S."/>
        </authorList>
    </citation>
    <scope>NUCLEOTIDE SEQUENCE [LARGE SCALE GENOMIC DNA]</scope>
    <source>
        <strain evidence="2 3">NCTC12957</strain>
    </source>
</reference>
<dbReference type="GO" id="GO:0006353">
    <property type="term" value="P:DNA-templated transcription termination"/>
    <property type="evidence" value="ECO:0007669"/>
    <property type="project" value="InterPro"/>
</dbReference>
<sequence length="54" mass="6305">MSMLLRRHHKKQAQEVRKPLDLSLKELKALAKEKKIEGYSTMTKEELQEALNAL</sequence>
<organism evidence="2 3">
    <name type="scientific">Streptococcus acidominimus</name>
    <dbReference type="NCBI Taxonomy" id="1326"/>
    <lineage>
        <taxon>Bacteria</taxon>
        <taxon>Bacillati</taxon>
        <taxon>Bacillota</taxon>
        <taxon>Bacilli</taxon>
        <taxon>Lactobacillales</taxon>
        <taxon>Streptococcaceae</taxon>
        <taxon>Streptococcus</taxon>
    </lineage>
</organism>